<evidence type="ECO:0000256" key="1">
    <source>
        <dbReference type="SAM" id="MobiDB-lite"/>
    </source>
</evidence>
<evidence type="ECO:0000313" key="3">
    <source>
        <dbReference type="EMBL" id="CAF9939753.1"/>
    </source>
</evidence>
<dbReference type="InterPro" id="IPR018849">
    <property type="entry name" value="Urb2/Npa2_C"/>
</dbReference>
<sequence length="1592" mass="179666">MTSAASGRRPQQSILSLDRSEEPFAVQITQACSILEIGLDEHWKSFQSLALGQVPQQHPTSDPRAEWALRWLLKKLRDSELSLSSPQLNPKSWIMLQELILRTPLSSVARLLGAHQFTSLLRNTLQWLQKKVNRVPVTPDEGVGNEDSLDPPEESSDTVDSSASEPRTSKKRKLDGTEVTTSEDAVSDANGGFKVLYLAICCAVSQLELLMVDPEQILGFAVEHLKSSLRSSPEDAAHILGSSFHLANRIIQTPQRGPDHKGKYTSELQKRLADTGYVSCIVPMMGFWDRRCLTGQHSSTSSNSAFVACCMLPVLRLLDTCRQHSAPREEMAELIGCLEKLLIDHVVLPLRSSFLDPGPATELGKEVPFTSFSDRMVSLLRQFLPQLERPFLRTFFKTDKHLALSIISLLFDIAITCRPRNSPKLRRLENSWLEQLFIKLAKCAETLFPPISSVRTQKDHTRVIKWMLRKAVDHQVQLSLSTINALLDQASSLFQETGDSHTKFRVEFKDDSQVEWGLVSLCILNDSNTFVIPSSSVSDNETYAYRPPNKYLYALLRNITDEMCYESLEEDKDYDFKLLHVIEPLCNAFAGARDLSGFLEHWREQLSIVQERQKSQGNHIDLVPSIWEDERLVLYAAQSVESSLTVGQVDRILSTAARDLAPAIPNVLSDNSMSLASLIILDCVCTGLLNEEILAKLESIALSMFSLLGVLISRPPSLSSHHGWRVWKIMATITDRWSLLHGSSVFKRKAHPAICMASELINRISSEPPLDDYVNLTEELYAVRFMLKSATMEDFFWEDLQFSSRRKILTAVTKVLDVMEPFCHRISHDHFGTMMRPNAISERDQSSFWISSMNRFYFDCIDEIIESPDILSSLDAATQNRLVQQLYWSSVFQQRFLGGGGAPSVDYSSCWQRLLRHETLNEDSSMTRCLRNFQVDRYLSTSDFGEPRYWDIGAAEYEIALRSIQATPTNAFDRGQRSRLANRVLRILLLANMPSLARTTDHLILLAKLIQMPNKSFVILTNENEVSTKGSEQPKDEMALINLARRIDGVVGWSEGYVHSVRALRQLTRSVMSYLFSTLDQESSIQYLKVFYNQMAHTLENHYKSDITCTMAFSVLSEVLLNQFFCHQDDLPDSLKSVRLDITRQYHLEIILKCLNALDGTSLDEPERRHSCGVNLECLASYSDLLAIHPNLQEISGRLSSVDGPFAALKVLSHKQDLDKAAMASEDCCSIEHLAVCLAKVELRLYAYDYNLHPNLAYVSKLFKTLHSGREKIRLLGHFKDIVPNLGLQSKRELCFNFLIDQKDHLDYSQLLRIKTGILSLNGNANLGSLSNRLTVQILDHQIEELSVDLSRLLILLCRGLSQRTEFSECMLSMQCVNMLLQNHPRVISQWHIDELLAAITVKVSNMATQTDKNSGRLYIGLCRLFGTILAVHRAKIGGRYHLVVLTLQALLRCLFIPYETSEEEGRASSVFGESHAAAYGRILSMICDPTVSSVTRSRNRSRVEVNDETKKARSIAGQHLPYVIMEFCGCQLTGRLVPGMRAALNAGLYAVLAVISPDVMRTMNAAMDSSSRSVFKALYDDYRRFGKWDGG</sequence>
<dbReference type="Pfam" id="PF10441">
    <property type="entry name" value="Urb2"/>
    <property type="match status" value="1"/>
</dbReference>
<dbReference type="EMBL" id="CAJPDT010000123">
    <property type="protein sequence ID" value="CAF9939753.1"/>
    <property type="molecule type" value="Genomic_DNA"/>
</dbReference>
<proteinExistence type="predicted"/>
<feature type="region of interest" description="Disordered" evidence="1">
    <location>
        <begin position="136"/>
        <end position="183"/>
    </location>
</feature>
<comment type="caution">
    <text evidence="3">The sequence shown here is derived from an EMBL/GenBank/DDBJ whole genome shotgun (WGS) entry which is preliminary data.</text>
</comment>
<dbReference type="InterPro" id="IPR052609">
    <property type="entry name" value="Ribosome_Biogenesis_Reg"/>
</dbReference>
<gene>
    <name evidence="3" type="ORF">IMSHALPRED_001618</name>
</gene>
<dbReference type="PANTHER" id="PTHR15682:SF2">
    <property type="entry name" value="UNHEALTHY RIBOSOME BIOGENESIS PROTEIN 2 HOMOLOG"/>
    <property type="match status" value="1"/>
</dbReference>
<feature type="domain" description="Nucleolar 27S pre-rRNA processing Urb2/Npa2 C-terminal" evidence="2">
    <location>
        <begin position="1374"/>
        <end position="1591"/>
    </location>
</feature>
<organism evidence="3 4">
    <name type="scientific">Imshaugia aleurites</name>
    <dbReference type="NCBI Taxonomy" id="172621"/>
    <lineage>
        <taxon>Eukaryota</taxon>
        <taxon>Fungi</taxon>
        <taxon>Dikarya</taxon>
        <taxon>Ascomycota</taxon>
        <taxon>Pezizomycotina</taxon>
        <taxon>Lecanoromycetes</taxon>
        <taxon>OSLEUM clade</taxon>
        <taxon>Lecanoromycetidae</taxon>
        <taxon>Lecanorales</taxon>
        <taxon>Lecanorineae</taxon>
        <taxon>Parmeliaceae</taxon>
        <taxon>Imshaugia</taxon>
    </lineage>
</organism>
<evidence type="ECO:0000313" key="4">
    <source>
        <dbReference type="Proteomes" id="UP000664534"/>
    </source>
</evidence>
<dbReference type="Proteomes" id="UP000664534">
    <property type="component" value="Unassembled WGS sequence"/>
</dbReference>
<feature type="compositionally biased region" description="Acidic residues" evidence="1">
    <location>
        <begin position="143"/>
        <end position="157"/>
    </location>
</feature>
<name>A0A8H3PFW6_9LECA</name>
<keyword evidence="4" id="KW-1185">Reference proteome</keyword>
<evidence type="ECO:0000259" key="2">
    <source>
        <dbReference type="Pfam" id="PF10441"/>
    </source>
</evidence>
<dbReference type="GO" id="GO:0042254">
    <property type="term" value="P:ribosome biogenesis"/>
    <property type="evidence" value="ECO:0007669"/>
    <property type="project" value="TreeGrafter"/>
</dbReference>
<dbReference type="GO" id="GO:0005730">
    <property type="term" value="C:nucleolus"/>
    <property type="evidence" value="ECO:0007669"/>
    <property type="project" value="TreeGrafter"/>
</dbReference>
<dbReference type="OrthoDB" id="160374at2759"/>
<dbReference type="PANTHER" id="PTHR15682">
    <property type="entry name" value="UNHEALTHY RIBOSOME BIOGENESIS PROTEIN 2 HOMOLOG"/>
    <property type="match status" value="1"/>
</dbReference>
<reference evidence="3" key="1">
    <citation type="submission" date="2021-03" db="EMBL/GenBank/DDBJ databases">
        <authorList>
            <person name="Tagirdzhanova G."/>
        </authorList>
    </citation>
    <scope>NUCLEOTIDE SEQUENCE</scope>
</reference>
<accession>A0A8H3PFW6</accession>
<protein>
    <recommendedName>
        <fullName evidence="2">Nucleolar 27S pre-rRNA processing Urb2/Npa2 C-terminal domain-containing protein</fullName>
    </recommendedName>
</protein>